<dbReference type="Pfam" id="PF08659">
    <property type="entry name" value="KR"/>
    <property type="match status" value="1"/>
</dbReference>
<feature type="region of interest" description="Disordered" evidence="2">
    <location>
        <begin position="65"/>
        <end position="92"/>
    </location>
</feature>
<sequence>MPSLSVAKAGNAAFTPSYVPVMVITGATSGIGQAIAQLFANNQHGRAHIVLVGRNRAAAEKIIASLPTTSSPAEDTPEQDQLPTTETPKPQPSYEFMSCDMSLMKNVHDLARDLSTRLPHINFLVHSAGVFGFGGRQETPEGIDVKLASRYYARCALTNDLLPLLKKAKDERQPASVLSILGAGEGPEKIDLGDLGLKKNYSGAKAMMQSVAYNDLMVAELAKREPSIAFTHMYPGFVDTGMFSFSNPILKFIVFLFRPVLRLMLTTPQDCAEYVLHALLDADKGMYRRNSSGDDIGTAKFPQADGVEKEEAQAIVGAFSRSYDGLVTVQLIQLSSFFVPYSE</sequence>
<dbReference type="InterPro" id="IPR052228">
    <property type="entry name" value="Sec_Metab_Biosynth_Oxidored"/>
</dbReference>
<protein>
    <recommendedName>
        <fullName evidence="3">Ketoreductase (KR) domain-containing protein</fullName>
    </recommendedName>
</protein>
<dbReference type="Gene3D" id="3.40.50.720">
    <property type="entry name" value="NAD(P)-binding Rossmann-like Domain"/>
    <property type="match status" value="1"/>
</dbReference>
<dbReference type="InterPro" id="IPR013968">
    <property type="entry name" value="PKS_KR"/>
</dbReference>
<reference evidence="4 5" key="1">
    <citation type="submission" date="2020-01" db="EMBL/GenBank/DDBJ databases">
        <authorList>
            <person name="Gupta K D."/>
        </authorList>
    </citation>
    <scope>NUCLEOTIDE SEQUENCE [LARGE SCALE GENOMIC DNA]</scope>
</reference>
<dbReference type="AlphaFoldDB" id="A0A8S0XNN5"/>
<evidence type="ECO:0000259" key="3">
    <source>
        <dbReference type="Pfam" id="PF08659"/>
    </source>
</evidence>
<evidence type="ECO:0000313" key="4">
    <source>
        <dbReference type="EMBL" id="CAA7261277.1"/>
    </source>
</evidence>
<gene>
    <name evidence="4" type="ORF">AAE3_LOCUS3452</name>
</gene>
<dbReference type="OrthoDB" id="2898509at2759"/>
<feature type="compositionally biased region" description="Polar residues" evidence="2">
    <location>
        <begin position="66"/>
        <end position="88"/>
    </location>
</feature>
<dbReference type="EMBL" id="CACVBS010000032">
    <property type="protein sequence ID" value="CAA7261277.1"/>
    <property type="molecule type" value="Genomic_DNA"/>
</dbReference>
<dbReference type="SUPFAM" id="SSF51735">
    <property type="entry name" value="NAD(P)-binding Rossmann-fold domains"/>
    <property type="match status" value="1"/>
</dbReference>
<dbReference type="PANTHER" id="PTHR47534:SF3">
    <property type="entry name" value="ALCOHOL DEHYDROGENASE-LIKE C-TERMINAL DOMAIN-CONTAINING PROTEIN"/>
    <property type="match status" value="1"/>
</dbReference>
<comment type="caution">
    <text evidence="4">The sequence shown here is derived from an EMBL/GenBank/DDBJ whole genome shotgun (WGS) entry which is preliminary data.</text>
</comment>
<accession>A0A8S0XNN5</accession>
<proteinExistence type="predicted"/>
<evidence type="ECO:0000256" key="2">
    <source>
        <dbReference type="SAM" id="MobiDB-lite"/>
    </source>
</evidence>
<feature type="domain" description="Ketoreductase (KR)" evidence="3">
    <location>
        <begin position="22"/>
        <end position="131"/>
    </location>
</feature>
<evidence type="ECO:0000313" key="5">
    <source>
        <dbReference type="Proteomes" id="UP000467700"/>
    </source>
</evidence>
<dbReference type="InterPro" id="IPR036291">
    <property type="entry name" value="NAD(P)-bd_dom_sf"/>
</dbReference>
<name>A0A8S0XNN5_CYCAE</name>
<dbReference type="PANTHER" id="PTHR47534">
    <property type="entry name" value="YALI0E05731P"/>
    <property type="match status" value="1"/>
</dbReference>
<evidence type="ECO:0000256" key="1">
    <source>
        <dbReference type="ARBA" id="ARBA00023002"/>
    </source>
</evidence>
<organism evidence="4 5">
    <name type="scientific">Cyclocybe aegerita</name>
    <name type="common">Black poplar mushroom</name>
    <name type="synonym">Agrocybe aegerita</name>
    <dbReference type="NCBI Taxonomy" id="1973307"/>
    <lineage>
        <taxon>Eukaryota</taxon>
        <taxon>Fungi</taxon>
        <taxon>Dikarya</taxon>
        <taxon>Basidiomycota</taxon>
        <taxon>Agaricomycotina</taxon>
        <taxon>Agaricomycetes</taxon>
        <taxon>Agaricomycetidae</taxon>
        <taxon>Agaricales</taxon>
        <taxon>Agaricineae</taxon>
        <taxon>Bolbitiaceae</taxon>
        <taxon>Cyclocybe</taxon>
    </lineage>
</organism>
<keyword evidence="5" id="KW-1185">Reference proteome</keyword>
<dbReference type="Proteomes" id="UP000467700">
    <property type="component" value="Unassembled WGS sequence"/>
</dbReference>
<dbReference type="GO" id="GO:0016491">
    <property type="term" value="F:oxidoreductase activity"/>
    <property type="evidence" value="ECO:0007669"/>
    <property type="project" value="UniProtKB-KW"/>
</dbReference>
<keyword evidence="1" id="KW-0560">Oxidoreductase</keyword>
<dbReference type="PRINTS" id="PR00081">
    <property type="entry name" value="GDHRDH"/>
</dbReference>
<dbReference type="InterPro" id="IPR002347">
    <property type="entry name" value="SDR_fam"/>
</dbReference>